<proteinExistence type="predicted"/>
<evidence type="ECO:0000313" key="4">
    <source>
        <dbReference type="Proteomes" id="UP000588068"/>
    </source>
</evidence>
<dbReference type="RefSeq" id="WP_184335356.1">
    <property type="nucleotide sequence ID" value="NZ_JACHHZ010000006.1"/>
</dbReference>
<dbReference type="EMBL" id="JACHHZ010000006">
    <property type="protein sequence ID" value="MBB6095975.1"/>
    <property type="molecule type" value="Genomic_DNA"/>
</dbReference>
<evidence type="ECO:0000256" key="1">
    <source>
        <dbReference type="PIRSR" id="PIRSR011396-1"/>
    </source>
</evidence>
<dbReference type="GO" id="GO:0004497">
    <property type="term" value="F:monooxygenase activity"/>
    <property type="evidence" value="ECO:0007669"/>
    <property type="project" value="InterPro"/>
</dbReference>
<dbReference type="InterPro" id="IPR050816">
    <property type="entry name" value="Flavin-dep_Halogenase_NPB"/>
</dbReference>
<reference evidence="3 4" key="1">
    <citation type="submission" date="2020-08" db="EMBL/GenBank/DDBJ databases">
        <title>Genomic Encyclopedia of Type Strains, Phase IV (KMG-IV): sequencing the most valuable type-strain genomes for metagenomic binning, comparative biology and taxonomic classification.</title>
        <authorList>
            <person name="Goeker M."/>
        </authorList>
    </citation>
    <scope>NUCLEOTIDE SEQUENCE [LARGE SCALE GENOMIC DNA]</scope>
    <source>
        <strain evidence="3 4">DSM 26723</strain>
    </source>
</reference>
<keyword evidence="2" id="KW-0274">FAD</keyword>
<dbReference type="GO" id="GO:0000166">
    <property type="term" value="F:nucleotide binding"/>
    <property type="evidence" value="ECO:0007669"/>
    <property type="project" value="UniProtKB-KW"/>
</dbReference>
<feature type="binding site" evidence="2">
    <location>
        <position position="347"/>
    </location>
    <ligand>
        <name>FAD</name>
        <dbReference type="ChEBI" id="CHEBI:57692"/>
    </ligand>
</feature>
<gene>
    <name evidence="3" type="ORF">HNQ60_004866</name>
</gene>
<evidence type="ECO:0000313" key="3">
    <source>
        <dbReference type="EMBL" id="MBB6095975.1"/>
    </source>
</evidence>
<evidence type="ECO:0000256" key="2">
    <source>
        <dbReference type="PIRSR" id="PIRSR011396-2"/>
    </source>
</evidence>
<keyword evidence="2" id="KW-0285">Flavoprotein</keyword>
<feature type="active site" evidence="1">
    <location>
        <position position="78"/>
    </location>
</feature>
<name>A0A841HW00_9GAMM</name>
<dbReference type="InterPro" id="IPR036188">
    <property type="entry name" value="FAD/NAD-bd_sf"/>
</dbReference>
<feature type="binding site" evidence="2">
    <location>
        <position position="186"/>
    </location>
    <ligand>
        <name>FAD</name>
        <dbReference type="ChEBI" id="CHEBI:57692"/>
    </ligand>
</feature>
<dbReference type="Pfam" id="PF04820">
    <property type="entry name" value="Trp_halogenase"/>
    <property type="match status" value="1"/>
</dbReference>
<dbReference type="InterPro" id="IPR006905">
    <property type="entry name" value="Flavin_halogenase"/>
</dbReference>
<dbReference type="PANTHER" id="PTHR43747:SF4">
    <property type="entry name" value="FLAVIN-DEPENDENT TRYPTOPHAN HALOGENASE"/>
    <property type="match status" value="1"/>
</dbReference>
<dbReference type="EC" id="1.14.19.9" evidence="3"/>
<sequence>MTSPLRIVIVGGGSAGWMCAAALARVLHPARYNITLIESDEIGTVGVGEATLPHIKTFNDLLGIDEAQFMRDTQATFKLGIEFRNWGRTGDRYIHPFGVFGEPWGGVDFQHHWVRAKQAGHELAPFQEYSYAIAACRRNAFEFPNTDTKSIRSTYAYAYHFDAGLYASFLRSWATQRGVRRIEGQVANIGQHAQSGDIETLTLKSGEKIAGDLFVDCTGFRSLLLGTTLKVQWEDWNQWLPCDRALAVPCDRAGEFTPYTRSTSQTGGWIWRIPLQHRTGNGYVFSSRFLSEDLARERLLGALDGAARAEPKLLKFSAGRRVRTWKNNCIAVGLASGFLEPLESTSIFLIQAAVIDLLRLMPTPESAGRIDPRLVAEFNRLSDIQYERVRDFLILHYRANHHEGVPLWDHVRTMPIPDSLAHKISLFESRGHVPFYKDGLFSRDSWLSVLFGQGLMPRHYDALANAVPIDDLDARLRELHARIASNADAMSSHSEFIAHYCGETSSRATQTSAAAS</sequence>
<protein>
    <submittedName>
        <fullName evidence="3">Tryptophan halogenase</fullName>
        <ecNumber evidence="3">1.14.19.9</ecNumber>
    </submittedName>
</protein>
<accession>A0A841HW00</accession>
<dbReference type="PANTHER" id="PTHR43747">
    <property type="entry name" value="FAD-BINDING PROTEIN"/>
    <property type="match status" value="1"/>
</dbReference>
<dbReference type="AlphaFoldDB" id="A0A841HW00"/>
<dbReference type="SUPFAM" id="SSF51905">
    <property type="entry name" value="FAD/NAD(P)-binding domain"/>
    <property type="match status" value="1"/>
</dbReference>
<keyword evidence="4" id="KW-1185">Reference proteome</keyword>
<dbReference type="Gene3D" id="3.50.50.60">
    <property type="entry name" value="FAD/NAD(P)-binding domain"/>
    <property type="match status" value="1"/>
</dbReference>
<dbReference type="PIRSF" id="PIRSF011396">
    <property type="entry name" value="Trp_halogenase"/>
    <property type="match status" value="1"/>
</dbReference>
<keyword evidence="3" id="KW-0560">Oxidoreductase</keyword>
<feature type="binding site" evidence="2">
    <location>
        <position position="343"/>
    </location>
    <ligand>
        <name>L-tryptophan</name>
        <dbReference type="ChEBI" id="CHEBI:57912"/>
    </ligand>
</feature>
<organism evidence="3 4">
    <name type="scientific">Povalibacter uvarum</name>
    <dbReference type="NCBI Taxonomy" id="732238"/>
    <lineage>
        <taxon>Bacteria</taxon>
        <taxon>Pseudomonadati</taxon>
        <taxon>Pseudomonadota</taxon>
        <taxon>Gammaproteobacteria</taxon>
        <taxon>Steroidobacterales</taxon>
        <taxon>Steroidobacteraceae</taxon>
        <taxon>Povalibacter</taxon>
    </lineage>
</organism>
<feature type="binding site" evidence="2">
    <location>
        <begin position="12"/>
        <end position="15"/>
    </location>
    <ligand>
        <name>FAD</name>
        <dbReference type="ChEBI" id="CHEBI:57692"/>
    </ligand>
</feature>
<dbReference type="InterPro" id="IPR033856">
    <property type="entry name" value="Trp_halogen"/>
</dbReference>
<feature type="binding site" evidence="2">
    <location>
        <position position="334"/>
    </location>
    <ligand>
        <name>FAD</name>
        <dbReference type="ChEBI" id="CHEBI:57692"/>
    </ligand>
</feature>
<keyword evidence="2" id="KW-0547">Nucleotide-binding</keyword>
<dbReference type="Proteomes" id="UP000588068">
    <property type="component" value="Unassembled WGS sequence"/>
</dbReference>
<feature type="binding site" evidence="2">
    <location>
        <position position="78"/>
    </location>
    <ligand>
        <name>7-chloro-L-tryptophan</name>
        <dbReference type="ChEBI" id="CHEBI:58713"/>
    </ligand>
</feature>
<comment type="caution">
    <text evidence="3">The sequence shown here is derived from an EMBL/GenBank/DDBJ whole genome shotgun (WGS) entry which is preliminary data.</text>
</comment>